<dbReference type="PANTHER" id="PTHR11258">
    <property type="entry name" value="2-5 OLIGOADENYLATE SYNTHETASE"/>
    <property type="match status" value="1"/>
</dbReference>
<dbReference type="Proteomes" id="UP000551127">
    <property type="component" value="Unassembled WGS sequence"/>
</dbReference>
<dbReference type="GO" id="GO:0005829">
    <property type="term" value="C:cytosol"/>
    <property type="evidence" value="ECO:0007669"/>
    <property type="project" value="TreeGrafter"/>
</dbReference>
<dbReference type="Pfam" id="PF10421">
    <property type="entry name" value="OAS1_C"/>
    <property type="match status" value="1"/>
</dbReference>
<dbReference type="AlphaFoldDB" id="A0A7K4Z769"/>
<dbReference type="GO" id="GO:0003725">
    <property type="term" value="F:double-stranded RNA binding"/>
    <property type="evidence" value="ECO:0007669"/>
    <property type="project" value="TreeGrafter"/>
</dbReference>
<dbReference type="SMART" id="SM00213">
    <property type="entry name" value="UBQ"/>
    <property type="match status" value="2"/>
</dbReference>
<dbReference type="GO" id="GO:0005524">
    <property type="term" value="F:ATP binding"/>
    <property type="evidence" value="ECO:0007669"/>
    <property type="project" value="UniProtKB-KW"/>
</dbReference>
<dbReference type="InterPro" id="IPR000626">
    <property type="entry name" value="Ubiquitin-like_dom"/>
</dbReference>
<keyword evidence="5" id="KW-0051">Antiviral defense</keyword>
<dbReference type="InterPro" id="IPR043519">
    <property type="entry name" value="NT_sf"/>
</dbReference>
<dbReference type="CDD" id="cd05400">
    <property type="entry name" value="NT_2-5OAS_ClassI-CCAase"/>
    <property type="match status" value="1"/>
</dbReference>
<evidence type="ECO:0000256" key="3">
    <source>
        <dbReference type="ARBA" id="ARBA00022859"/>
    </source>
</evidence>
<dbReference type="InterPro" id="IPR002934">
    <property type="entry name" value="Polymerase_NTP_transf_dom"/>
</dbReference>
<evidence type="ECO:0000313" key="7">
    <source>
        <dbReference type="EMBL" id="NWR67129.1"/>
    </source>
</evidence>
<dbReference type="CDD" id="cd01811">
    <property type="entry name" value="Ubl1_OASL"/>
    <property type="match status" value="1"/>
</dbReference>
<organism evidence="7 8">
    <name type="scientific">Bucorvus abyssinicus</name>
    <name type="common">Northern ground-hornbill</name>
    <name type="synonym">Abyssinian ground-hornbill</name>
    <dbReference type="NCBI Taxonomy" id="153643"/>
    <lineage>
        <taxon>Eukaryota</taxon>
        <taxon>Metazoa</taxon>
        <taxon>Chordata</taxon>
        <taxon>Craniata</taxon>
        <taxon>Vertebrata</taxon>
        <taxon>Euteleostomi</taxon>
        <taxon>Archelosauria</taxon>
        <taxon>Archosauria</taxon>
        <taxon>Dinosauria</taxon>
        <taxon>Saurischia</taxon>
        <taxon>Theropoda</taxon>
        <taxon>Coelurosauria</taxon>
        <taxon>Aves</taxon>
        <taxon>Neognathae</taxon>
        <taxon>Neoaves</taxon>
        <taxon>Telluraves</taxon>
        <taxon>Coraciimorphae</taxon>
        <taxon>Bucerotiformes</taxon>
        <taxon>Bucorvidae</taxon>
        <taxon>Bucorvus</taxon>
    </lineage>
</organism>
<feature type="domain" description="Ubiquitin-like" evidence="6">
    <location>
        <begin position="341"/>
        <end position="421"/>
    </location>
</feature>
<feature type="non-terminal residue" evidence="7">
    <location>
        <position position="1"/>
    </location>
</feature>
<protein>
    <submittedName>
        <fullName evidence="7">OASL2 protein</fullName>
    </submittedName>
</protein>
<dbReference type="PROSITE" id="PS50053">
    <property type="entry name" value="UBIQUITIN_2"/>
    <property type="match status" value="2"/>
</dbReference>
<dbReference type="OrthoDB" id="1885901at2759"/>
<evidence type="ECO:0000259" key="6">
    <source>
        <dbReference type="PROSITE" id="PS50053"/>
    </source>
</evidence>
<dbReference type="GO" id="GO:0045071">
    <property type="term" value="P:negative regulation of viral genome replication"/>
    <property type="evidence" value="ECO:0007669"/>
    <property type="project" value="TreeGrafter"/>
</dbReference>
<reference evidence="7 8" key="1">
    <citation type="submission" date="2019-09" db="EMBL/GenBank/DDBJ databases">
        <title>Bird 10,000 Genomes (B10K) Project - Family phase.</title>
        <authorList>
            <person name="Zhang G."/>
        </authorList>
    </citation>
    <scope>NUCLEOTIDE SEQUENCE [LARGE SCALE GENOMIC DNA]</scope>
    <source>
        <strain evidence="7">B10K-DU-012-80</strain>
    </source>
</reference>
<name>A0A7K4Z769_BUCAB</name>
<proteinExistence type="inferred from homology"/>
<dbReference type="SUPFAM" id="SSF81631">
    <property type="entry name" value="PAP/OAS1 substrate-binding domain"/>
    <property type="match status" value="1"/>
</dbReference>
<gene>
    <name evidence="7" type="primary">Oasl2</name>
    <name evidence="7" type="ORF">BUCABY_R06376</name>
</gene>
<feature type="non-terminal residue" evidence="7">
    <location>
        <position position="500"/>
    </location>
</feature>
<dbReference type="InterPro" id="IPR006116">
    <property type="entry name" value="NT_2-5OAS_ClassI-CCAase"/>
</dbReference>
<dbReference type="GO" id="GO:0001730">
    <property type="term" value="F:2'-5'-oligoadenylate synthetase activity"/>
    <property type="evidence" value="ECO:0007669"/>
    <property type="project" value="UniProtKB-EC"/>
</dbReference>
<accession>A0A7K4Z769</accession>
<dbReference type="Gene3D" id="3.30.460.10">
    <property type="entry name" value="Beta Polymerase, domain 2"/>
    <property type="match status" value="1"/>
</dbReference>
<evidence type="ECO:0000256" key="2">
    <source>
        <dbReference type="ARBA" id="ARBA00022588"/>
    </source>
</evidence>
<dbReference type="InterPro" id="IPR018952">
    <property type="entry name" value="2-5-oligoAdlate_synth_1_dom2/C"/>
</dbReference>
<dbReference type="GO" id="GO:0045087">
    <property type="term" value="P:innate immune response"/>
    <property type="evidence" value="ECO:0007669"/>
    <property type="project" value="UniProtKB-KW"/>
</dbReference>
<dbReference type="InterPro" id="IPR019956">
    <property type="entry name" value="Ubiquitin_dom"/>
</dbReference>
<keyword evidence="2" id="KW-0399">Innate immunity</keyword>
<dbReference type="SUPFAM" id="SSF54236">
    <property type="entry name" value="Ubiquitin-like"/>
    <property type="match status" value="2"/>
</dbReference>
<dbReference type="GO" id="GO:0016020">
    <property type="term" value="C:membrane"/>
    <property type="evidence" value="ECO:0007669"/>
    <property type="project" value="TreeGrafter"/>
</dbReference>
<evidence type="ECO:0000313" key="8">
    <source>
        <dbReference type="Proteomes" id="UP000551127"/>
    </source>
</evidence>
<dbReference type="PRINTS" id="PR00348">
    <property type="entry name" value="UBIQUITIN"/>
</dbReference>
<evidence type="ECO:0000256" key="1">
    <source>
        <dbReference type="ARBA" id="ARBA00009526"/>
    </source>
</evidence>
<dbReference type="EMBL" id="VYZL01005666">
    <property type="protein sequence ID" value="NWR67129.1"/>
    <property type="molecule type" value="Genomic_DNA"/>
</dbReference>
<dbReference type="SUPFAM" id="SSF81301">
    <property type="entry name" value="Nucleotidyltransferase"/>
    <property type="match status" value="1"/>
</dbReference>
<evidence type="ECO:0000256" key="4">
    <source>
        <dbReference type="ARBA" id="ARBA00022884"/>
    </source>
</evidence>
<keyword evidence="3" id="KW-0391">Immunity</keyword>
<dbReference type="Gene3D" id="1.10.1410.20">
    <property type="entry name" value="2'-5'-oligoadenylate synthetase 1, domain 2"/>
    <property type="match status" value="1"/>
</dbReference>
<keyword evidence="4" id="KW-0694">RNA-binding</keyword>
<dbReference type="GO" id="GO:0051607">
    <property type="term" value="P:defense response to virus"/>
    <property type="evidence" value="ECO:0007669"/>
    <property type="project" value="UniProtKB-KW"/>
</dbReference>
<dbReference type="FunFam" id="3.30.460.10:FF:000007">
    <property type="entry name" value="2'-5'-oligoadenylate synthetase 1"/>
    <property type="match status" value="1"/>
</dbReference>
<dbReference type="PROSITE" id="PS50152">
    <property type="entry name" value="25A_SYNTH_3"/>
    <property type="match status" value="1"/>
</dbReference>
<comment type="similarity">
    <text evidence="1">Belongs to the 2-5A synthase family.</text>
</comment>
<feature type="domain" description="Ubiquitin-like" evidence="6">
    <location>
        <begin position="422"/>
        <end position="497"/>
    </location>
</feature>
<dbReference type="PANTHER" id="PTHR11258:SF7">
    <property type="entry name" value="2'-5'-OLIGOADENYLATE SYNTHASE-LIKE PROTEIN 2"/>
    <property type="match status" value="1"/>
</dbReference>
<dbReference type="Gene3D" id="3.10.20.90">
    <property type="entry name" value="Phosphatidylinositol 3-kinase Catalytic Subunit, Chain A, domain 1"/>
    <property type="match status" value="2"/>
</dbReference>
<comment type="caution">
    <text evidence="7">The sequence shown here is derived from an EMBL/GenBank/DDBJ whole genome shotgun (WGS) entry which is preliminary data.</text>
</comment>
<dbReference type="FunFam" id="1.10.1410.20:FF:000001">
    <property type="entry name" value="2'-5'-oligoadenylate synthetase 1"/>
    <property type="match status" value="1"/>
</dbReference>
<dbReference type="Pfam" id="PF01909">
    <property type="entry name" value="NTP_transf_2"/>
    <property type="match status" value="1"/>
</dbReference>
<dbReference type="InterPro" id="IPR029071">
    <property type="entry name" value="Ubiquitin-like_domsf"/>
</dbReference>
<dbReference type="GO" id="GO:0005654">
    <property type="term" value="C:nucleoplasm"/>
    <property type="evidence" value="ECO:0007669"/>
    <property type="project" value="TreeGrafter"/>
</dbReference>
<dbReference type="Pfam" id="PF00240">
    <property type="entry name" value="ubiquitin"/>
    <property type="match status" value="2"/>
</dbReference>
<evidence type="ECO:0000256" key="5">
    <source>
        <dbReference type="ARBA" id="ARBA00023118"/>
    </source>
</evidence>
<keyword evidence="8" id="KW-1185">Reference proteome</keyword>
<sequence length="500" mass="56785">LWTVDAERLDGWITEVLQPSTTFCLQVKQTVKKICDFLKEDCFEDSIRVLKTVKGGSAGKGTALQNNSDADVVLFLSHFSSYQDQKQERKNILELIKERLHACRRSLPFTVHITEPRYKGPGNKPRSLSLTLCSKETSESIEVDILPAYNALGQVIGDNPPAARVYKELLNACSKPGEFSPCFTELQKKFVKRCPTKLKSLLRLVKYWYKEVLKPEYPTADLPPKYALELLTIYAWEEGTGSSTSFNMAQGFRTVLELLRRHQEICIYWDKYYSLQDSQIGAHVKSLLRGPYPVILDPADPTGILGRGKNWNLMAQGAARYLSLPCIKTVQPWDVQPARPMTIEVKQLGGTRLSKTVSPGTTVQQLKEEIQKSWGIPWYKQRLTPQEPVRSITTLQDEKTLASYGIFSNTSLVLLQTEPQKMEIFVKDDKNRTTTYTVKPTDTVRELKKQIQAKTGIPANEQRLTDGFQDLQDEYTLEHYNIQPKSTLFMLLRLRGGAGP</sequence>